<reference evidence="1" key="1">
    <citation type="submission" date="2025-08" db="UniProtKB">
        <authorList>
            <consortium name="Ensembl"/>
        </authorList>
    </citation>
    <scope>IDENTIFICATION</scope>
</reference>
<protein>
    <submittedName>
        <fullName evidence="1">Uncharacterized protein</fullName>
    </submittedName>
</protein>
<proteinExistence type="predicted"/>
<keyword evidence="2" id="KW-1185">Reference proteome</keyword>
<name>A0A3Q3W4U4_MOLML</name>
<reference evidence="1" key="2">
    <citation type="submission" date="2025-09" db="UniProtKB">
        <authorList>
            <consortium name="Ensembl"/>
        </authorList>
    </citation>
    <scope>IDENTIFICATION</scope>
</reference>
<dbReference type="AlphaFoldDB" id="A0A3Q3W4U4"/>
<sequence length="71" mass="8368">MTPPLFACYRLCCCVLGRRHRERWGWNWTGAPSFHLPSYCTTPQLPPTPMNHGVFPQQPNLNYKLYQKGRF</sequence>
<dbReference type="Proteomes" id="UP000261620">
    <property type="component" value="Unplaced"/>
</dbReference>
<evidence type="ECO:0000313" key="2">
    <source>
        <dbReference type="Proteomes" id="UP000261620"/>
    </source>
</evidence>
<accession>A0A3Q3W4U4</accession>
<organism evidence="1 2">
    <name type="scientific">Mola mola</name>
    <name type="common">Ocean sunfish</name>
    <name type="synonym">Tetraodon mola</name>
    <dbReference type="NCBI Taxonomy" id="94237"/>
    <lineage>
        <taxon>Eukaryota</taxon>
        <taxon>Metazoa</taxon>
        <taxon>Chordata</taxon>
        <taxon>Craniata</taxon>
        <taxon>Vertebrata</taxon>
        <taxon>Euteleostomi</taxon>
        <taxon>Actinopterygii</taxon>
        <taxon>Neopterygii</taxon>
        <taxon>Teleostei</taxon>
        <taxon>Neoteleostei</taxon>
        <taxon>Acanthomorphata</taxon>
        <taxon>Eupercaria</taxon>
        <taxon>Tetraodontiformes</taxon>
        <taxon>Molidae</taxon>
        <taxon>Mola</taxon>
    </lineage>
</organism>
<evidence type="ECO:0000313" key="1">
    <source>
        <dbReference type="Ensembl" id="ENSMMOP00000006677.1"/>
    </source>
</evidence>
<dbReference type="Ensembl" id="ENSMMOT00000006801.1">
    <property type="protein sequence ID" value="ENSMMOP00000006677.1"/>
    <property type="gene ID" value="ENSMMOG00000005219.1"/>
</dbReference>